<keyword evidence="11" id="KW-1185">Reference proteome</keyword>
<comment type="similarity">
    <text evidence="2">Belongs to the GSP F family.</text>
</comment>
<dbReference type="Pfam" id="PF00482">
    <property type="entry name" value="T2SSF"/>
    <property type="match status" value="2"/>
</dbReference>
<dbReference type="PANTHER" id="PTHR30012">
    <property type="entry name" value="GENERAL SECRETION PATHWAY PROTEIN"/>
    <property type="match status" value="1"/>
</dbReference>
<name>A0A347VP52_9HELI</name>
<keyword evidence="6 7" id="KW-0472">Membrane</keyword>
<dbReference type="Proteomes" id="UP000029714">
    <property type="component" value="Unassembled WGS sequence"/>
</dbReference>
<evidence type="ECO:0000256" key="4">
    <source>
        <dbReference type="ARBA" id="ARBA00022692"/>
    </source>
</evidence>
<accession>A0A347VP52</accession>
<evidence type="ECO:0000313" key="11">
    <source>
        <dbReference type="Proteomes" id="UP000029714"/>
    </source>
</evidence>
<organism evidence="10 11">
    <name type="scientific">Helicobacter saguini</name>
    <dbReference type="NCBI Taxonomy" id="1548018"/>
    <lineage>
        <taxon>Bacteria</taxon>
        <taxon>Pseudomonadati</taxon>
        <taxon>Campylobacterota</taxon>
        <taxon>Epsilonproteobacteria</taxon>
        <taxon>Campylobacterales</taxon>
        <taxon>Helicobacteraceae</taxon>
        <taxon>Helicobacter</taxon>
    </lineage>
</organism>
<evidence type="ECO:0000256" key="2">
    <source>
        <dbReference type="ARBA" id="ARBA00005745"/>
    </source>
</evidence>
<evidence type="ECO:0000313" key="9">
    <source>
        <dbReference type="EMBL" id="MWV70711.1"/>
    </source>
</evidence>
<comment type="caution">
    <text evidence="10">The sequence shown here is derived from an EMBL/GenBank/DDBJ whole genome shotgun (WGS) entry which is preliminary data.</text>
</comment>
<reference evidence="10 11" key="1">
    <citation type="journal article" date="2014" name="Genome Announc.">
        <title>Draft genome sequences of eight enterohepatic helicobacter species isolated from both laboratory and wild rodents.</title>
        <authorList>
            <person name="Sheh A."/>
            <person name="Shen Z."/>
            <person name="Fox J.G."/>
        </authorList>
    </citation>
    <scope>NUCLEOTIDE SEQUENCE [LARGE SCALE GENOMIC DNA]</scope>
    <source>
        <strain evidence="10 11">MIT 97-6194</strain>
    </source>
</reference>
<dbReference type="RefSeq" id="WP_034572520.1">
    <property type="nucleotide sequence ID" value="NZ_JRMP02000006.1"/>
</dbReference>
<reference evidence="10" key="3">
    <citation type="submission" date="2018-04" db="EMBL/GenBank/DDBJ databases">
        <authorList>
            <person name="Sheh A."/>
            <person name="Shen Z."/>
            <person name="Mannion A.J."/>
            <person name="Fox J.G."/>
        </authorList>
    </citation>
    <scope>NUCLEOTIDE SEQUENCE</scope>
    <source>
        <strain evidence="10">MIT 97-6194</strain>
    </source>
</reference>
<evidence type="ECO:0000259" key="8">
    <source>
        <dbReference type="Pfam" id="PF00482"/>
    </source>
</evidence>
<feature type="transmembrane region" description="Helical" evidence="7">
    <location>
        <begin position="357"/>
        <end position="378"/>
    </location>
</feature>
<dbReference type="GO" id="GO:0005886">
    <property type="term" value="C:plasma membrane"/>
    <property type="evidence" value="ECO:0007669"/>
    <property type="project" value="UniProtKB-SubCell"/>
</dbReference>
<dbReference type="EMBL" id="JRMP02000006">
    <property type="protein sequence ID" value="TLD94576.1"/>
    <property type="molecule type" value="Genomic_DNA"/>
</dbReference>
<feature type="transmembrane region" description="Helical" evidence="7">
    <location>
        <begin position="161"/>
        <end position="184"/>
    </location>
</feature>
<evidence type="ECO:0000256" key="5">
    <source>
        <dbReference type="ARBA" id="ARBA00022989"/>
    </source>
</evidence>
<feature type="domain" description="Type II secretion system protein GspF" evidence="8">
    <location>
        <begin position="65"/>
        <end position="185"/>
    </location>
</feature>
<keyword evidence="5 7" id="KW-1133">Transmembrane helix</keyword>
<reference evidence="10 11" key="2">
    <citation type="journal article" date="2016" name="Infect. Immun.">
        <title>Helicobacter saguini, a Novel Helicobacter Isolated from Cotton-Top Tamarins with Ulcerative Colitis, Has Proinflammatory Properties and Induces Typhlocolitis and Dysplasia in Gnotobiotic IL-10-/- Mice.</title>
        <authorList>
            <person name="Shen Z."/>
            <person name="Mannion A."/>
            <person name="Whary M.T."/>
            <person name="Muthupalani S."/>
            <person name="Sheh A."/>
            <person name="Feng Y."/>
            <person name="Gong G."/>
            <person name="Vandamme P."/>
            <person name="Holcombe H.R."/>
            <person name="Paster B.J."/>
            <person name="Fox J.G."/>
        </authorList>
    </citation>
    <scope>NUCLEOTIDE SEQUENCE [LARGE SCALE GENOMIC DNA]</scope>
    <source>
        <strain evidence="10 11">MIT 97-6194</strain>
    </source>
</reference>
<proteinExistence type="inferred from homology"/>
<feature type="domain" description="Type II secretion system protein GspF" evidence="8">
    <location>
        <begin position="268"/>
        <end position="383"/>
    </location>
</feature>
<keyword evidence="4 7" id="KW-0812">Transmembrane</keyword>
<evidence type="ECO:0000256" key="7">
    <source>
        <dbReference type="SAM" id="Phobius"/>
    </source>
</evidence>
<dbReference type="PRINTS" id="PR00812">
    <property type="entry name" value="BCTERIALGSPF"/>
</dbReference>
<reference evidence="9 12" key="4">
    <citation type="submission" date="2019-12" db="EMBL/GenBank/DDBJ databases">
        <title>Multi-Generational Helicobacter saguini Isolates.</title>
        <authorList>
            <person name="Mannion A."/>
            <person name="Shen Z."/>
            <person name="Fox J.G."/>
        </authorList>
    </citation>
    <scope>NUCLEOTIDE SEQUENCE [LARGE SCALE GENOMIC DNA]</scope>
    <source>
        <strain evidence="9">16-048</strain>
        <strain evidence="12">16-048 (F4)</strain>
    </source>
</reference>
<protein>
    <submittedName>
        <fullName evidence="10">Type II secretion system F family protein</fullName>
    </submittedName>
</protein>
<evidence type="ECO:0000256" key="1">
    <source>
        <dbReference type="ARBA" id="ARBA00004651"/>
    </source>
</evidence>
<dbReference type="InterPro" id="IPR003004">
    <property type="entry name" value="GspF/PilC"/>
</dbReference>
<keyword evidence="3" id="KW-1003">Cell membrane</keyword>
<dbReference type="Gene3D" id="1.20.81.30">
    <property type="entry name" value="Type II secretion system (T2SS), domain F"/>
    <property type="match status" value="2"/>
</dbReference>
<evidence type="ECO:0000313" key="12">
    <source>
        <dbReference type="Proteomes" id="UP000477070"/>
    </source>
</evidence>
<dbReference type="PANTHER" id="PTHR30012:SF0">
    <property type="entry name" value="TYPE II SECRETION SYSTEM PROTEIN F-RELATED"/>
    <property type="match status" value="1"/>
</dbReference>
<dbReference type="InterPro" id="IPR018076">
    <property type="entry name" value="T2SS_GspF_dom"/>
</dbReference>
<dbReference type="EMBL" id="QBIU01000002">
    <property type="protein sequence ID" value="MWV70711.1"/>
    <property type="molecule type" value="Genomic_DNA"/>
</dbReference>
<dbReference type="AlphaFoldDB" id="A0A347VP52"/>
<dbReference type="Proteomes" id="UP000477070">
    <property type="component" value="Unassembled WGS sequence"/>
</dbReference>
<evidence type="ECO:0000256" key="3">
    <source>
        <dbReference type="ARBA" id="ARBA00022475"/>
    </source>
</evidence>
<feature type="transmembrane region" description="Helical" evidence="7">
    <location>
        <begin position="204"/>
        <end position="234"/>
    </location>
</feature>
<evidence type="ECO:0000256" key="6">
    <source>
        <dbReference type="ARBA" id="ARBA00023136"/>
    </source>
</evidence>
<dbReference type="STRING" id="1548018.LS64_09280"/>
<comment type="subcellular location">
    <subcellularLocation>
        <location evidence="1">Cell membrane</location>
        <topology evidence="1">Multi-pass membrane protein</topology>
    </subcellularLocation>
</comment>
<evidence type="ECO:0000313" key="10">
    <source>
        <dbReference type="EMBL" id="TLD94576.1"/>
    </source>
</evidence>
<gene>
    <name evidence="9" type="ORF">DCO61_12145</name>
    <name evidence="10" type="ORF">LS64_005280</name>
</gene>
<dbReference type="InterPro" id="IPR042094">
    <property type="entry name" value="T2SS_GspF_sf"/>
</dbReference>
<sequence>MKIFKYLYRDIKGEKIGFITANSKDKAIEKIKNKPVILINIQEFGISNLINPNAKLDELENIFWQLGFGINSSLGLIALLESIREGLHFREHIALLDSIIETLNGGESISVALKKHTKVCGNLVVVLFEIGEKSGKMSEMCELCAREIRAKNEFVQSMIKAMIYPCLLLVSCVVAFFILSIFVVPEFANIYGELNSSLPTSTRYILAISGFLSEYFVQIVMFFIIFVSFVAALFSKKVMKDRILLNIPIINRILLDYELYRYFLGLYYFLSSKVDFLQSIEICNSLVNNVMIKESFKPVIDYLNGGHALSYAFSHIDIEIANISLLKSGEESGAFDKSLQLNYEFYKKRYKKALESLSIIIEPLITILMGLFITFLAFSVVSPMWQLLEIAV</sequence>
<dbReference type="OrthoDB" id="5323429at2"/>